<protein>
    <recommendedName>
        <fullName evidence="1">RecA-like C-terminal domain-containing protein</fullName>
    </recommendedName>
</protein>
<organism evidence="2">
    <name type="scientific">marine sediment metagenome</name>
    <dbReference type="NCBI Taxonomy" id="412755"/>
    <lineage>
        <taxon>unclassified sequences</taxon>
        <taxon>metagenomes</taxon>
        <taxon>ecological metagenomes</taxon>
    </lineage>
</organism>
<dbReference type="EMBL" id="BARV01043291">
    <property type="protein sequence ID" value="GAI55570.1"/>
    <property type="molecule type" value="Genomic_DNA"/>
</dbReference>
<dbReference type="SUPFAM" id="SSF54752">
    <property type="entry name" value="RecA protein, C-terminal domain"/>
    <property type="match status" value="1"/>
</dbReference>
<feature type="domain" description="RecA-like C-terminal" evidence="1">
    <location>
        <begin position="1"/>
        <end position="25"/>
    </location>
</feature>
<dbReference type="AlphaFoldDB" id="X1QXG6"/>
<proteinExistence type="predicted"/>
<reference evidence="2" key="1">
    <citation type="journal article" date="2014" name="Front. Microbiol.">
        <title>High frequency of phylogenetically diverse reductive dehalogenase-homologous genes in deep subseafloor sedimentary metagenomes.</title>
        <authorList>
            <person name="Kawai M."/>
            <person name="Futagami T."/>
            <person name="Toyoda A."/>
            <person name="Takaki Y."/>
            <person name="Nishi S."/>
            <person name="Hori S."/>
            <person name="Arai W."/>
            <person name="Tsubouchi T."/>
            <person name="Morono Y."/>
            <person name="Uchiyama I."/>
            <person name="Ito T."/>
            <person name="Fujiyama A."/>
            <person name="Inagaki F."/>
            <person name="Takami H."/>
        </authorList>
    </citation>
    <scope>NUCLEOTIDE SEQUENCE</scope>
    <source>
        <strain evidence="2">Expedition CK06-06</strain>
    </source>
</reference>
<gene>
    <name evidence="2" type="ORF">S06H3_64687</name>
</gene>
<feature type="non-terminal residue" evidence="2">
    <location>
        <position position="1"/>
    </location>
</feature>
<accession>X1QXG6</accession>
<evidence type="ECO:0000313" key="2">
    <source>
        <dbReference type="EMBL" id="GAI55570.1"/>
    </source>
</evidence>
<comment type="caution">
    <text evidence="2">The sequence shown here is derived from an EMBL/GenBank/DDBJ whole genome shotgun (WGS) entry which is preliminary data.</text>
</comment>
<dbReference type="InterPro" id="IPR023400">
    <property type="entry name" value="RecA_C_sf"/>
</dbReference>
<name>X1QXG6_9ZZZZ</name>
<dbReference type="InterPro" id="IPR049261">
    <property type="entry name" value="RecA-like_C"/>
</dbReference>
<dbReference type="Pfam" id="PF21096">
    <property type="entry name" value="RecA_C"/>
    <property type="match status" value="1"/>
</dbReference>
<dbReference type="Gene3D" id="3.30.250.10">
    <property type="entry name" value="RecA protein, C-terminal domain"/>
    <property type="match status" value="1"/>
</dbReference>
<sequence length="41" mass="4750">QGRENCKTYLQEHPEIAKEIENKILITAGLDKRISKEVPKK</sequence>
<evidence type="ECO:0000259" key="1">
    <source>
        <dbReference type="Pfam" id="PF21096"/>
    </source>
</evidence>